<feature type="transmembrane region" description="Helical" evidence="7">
    <location>
        <begin position="69"/>
        <end position="92"/>
    </location>
</feature>
<protein>
    <recommendedName>
        <fullName evidence="7">TRAP transporter large permease protein</fullName>
    </recommendedName>
</protein>
<dbReference type="PANTHER" id="PTHR33362:SF5">
    <property type="entry name" value="C4-DICARBOXYLATE TRAP TRANSPORTER LARGE PERMEASE PROTEIN DCTM"/>
    <property type="match status" value="1"/>
</dbReference>
<feature type="transmembrane region" description="Helical" evidence="7">
    <location>
        <begin position="352"/>
        <end position="369"/>
    </location>
</feature>
<keyword evidence="4 7" id="KW-0812">Transmembrane</keyword>
<feature type="transmembrane region" description="Helical" evidence="7">
    <location>
        <begin position="112"/>
        <end position="141"/>
    </location>
</feature>
<evidence type="ECO:0000256" key="3">
    <source>
        <dbReference type="ARBA" id="ARBA00022519"/>
    </source>
</evidence>
<dbReference type="AlphaFoldDB" id="A0A2T7UU83"/>
<comment type="similarity">
    <text evidence="7">Belongs to the TRAP transporter large permease family.</text>
</comment>
<keyword evidence="10" id="KW-1185">Reference proteome</keyword>
<feature type="transmembrane region" description="Helical" evidence="7">
    <location>
        <begin position="297"/>
        <end position="317"/>
    </location>
</feature>
<feature type="transmembrane region" description="Helical" evidence="7">
    <location>
        <begin position="234"/>
        <end position="254"/>
    </location>
</feature>
<proteinExistence type="inferred from homology"/>
<reference evidence="9 10" key="1">
    <citation type="journal article" date="2011" name="Syst. Appl. Microbiol.">
        <title>Defluviimonas denitrificans gen. nov., sp. nov., and Pararhodobacter aggregans gen. nov., sp. nov., non-phototrophic Rhodobacteraceae from the biofilter of a marine aquaculture.</title>
        <authorList>
            <person name="Foesel B.U."/>
            <person name="Drake H.L."/>
            <person name="Schramm A."/>
        </authorList>
    </citation>
    <scope>NUCLEOTIDE SEQUENCE [LARGE SCALE GENOMIC DNA]</scope>
    <source>
        <strain evidence="9 10">D1-19</strain>
    </source>
</reference>
<comment type="caution">
    <text evidence="9">The sequence shown here is derived from an EMBL/GenBank/DDBJ whole genome shotgun (WGS) entry which is preliminary data.</text>
</comment>
<evidence type="ECO:0000256" key="6">
    <source>
        <dbReference type="ARBA" id="ARBA00023136"/>
    </source>
</evidence>
<feature type="transmembrane region" description="Helical" evidence="7">
    <location>
        <begin position="12"/>
        <end position="42"/>
    </location>
</feature>
<dbReference type="Pfam" id="PF06808">
    <property type="entry name" value="DctM"/>
    <property type="match status" value="1"/>
</dbReference>
<keyword evidence="6 7" id="KW-0472">Membrane</keyword>
<sequence length="447" mass="47507">MDPLLLGIGGIVVMLALVALRVPLAVSLGLVGVGGMILLFGVPANRPMNLTRGFNIAWTYLTTEPYEAVASYTLIAIPLFLLMGFVAFYSGFTKDMYNTGRAWMSGLPGGLAMATVVGCAMFAAVSGSSLATAAAMGKLAVPEMIRNKYDKGLATGVVAMGGTLGALIPPSILMILYAIFTEQSVGRLLQAGIVPGLLSAGMFMLYIGIRATIQPTWAPRPGRVGWGERFGSLRGVWSVLVLFVLVMGGLYSGITTATESAAIGAIGAYAISFLGRRMTRGILRNSMVETVVQTSSIFAIVVGAKIFVGFITLTGVTTVLSDFFLHLDIPPFAVLLVISLLYIILGSFMEPLGIMLLTLPVVIPVIDGLGYDLIWFGIILIKLLEIGMITPPLGLNVFILKGVVGSEVKLETIFRGVAGFLLVDLVTLFLLMSFPIITLWLPNALWN</sequence>
<comment type="function">
    <text evidence="7">Part of the tripartite ATP-independent periplasmic (TRAP) transport system.</text>
</comment>
<name>A0A2T7UU83_9RHOB</name>
<keyword evidence="2" id="KW-1003">Cell membrane</keyword>
<keyword evidence="3 7" id="KW-0997">Cell inner membrane</keyword>
<evidence type="ECO:0000313" key="10">
    <source>
        <dbReference type="Proteomes" id="UP000244810"/>
    </source>
</evidence>
<dbReference type="OrthoDB" id="9790209at2"/>
<organism evidence="9 10">
    <name type="scientific">Pararhodobacter aggregans</name>
    <dbReference type="NCBI Taxonomy" id="404875"/>
    <lineage>
        <taxon>Bacteria</taxon>
        <taxon>Pseudomonadati</taxon>
        <taxon>Pseudomonadota</taxon>
        <taxon>Alphaproteobacteria</taxon>
        <taxon>Rhodobacterales</taxon>
        <taxon>Paracoccaceae</taxon>
        <taxon>Pararhodobacter</taxon>
    </lineage>
</organism>
<evidence type="ECO:0000256" key="5">
    <source>
        <dbReference type="ARBA" id="ARBA00022989"/>
    </source>
</evidence>
<dbReference type="GO" id="GO:0022857">
    <property type="term" value="F:transmembrane transporter activity"/>
    <property type="evidence" value="ECO:0007669"/>
    <property type="project" value="UniProtKB-UniRule"/>
</dbReference>
<dbReference type="RefSeq" id="WP_107751605.1">
    <property type="nucleotide sequence ID" value="NZ_QBKF01000004.1"/>
</dbReference>
<dbReference type="InterPro" id="IPR004681">
    <property type="entry name" value="TRAP_DctM"/>
</dbReference>
<feature type="transmembrane region" description="Helical" evidence="7">
    <location>
        <begin position="323"/>
        <end position="345"/>
    </location>
</feature>
<keyword evidence="5 7" id="KW-1133">Transmembrane helix</keyword>
<evidence type="ECO:0000256" key="4">
    <source>
        <dbReference type="ARBA" id="ARBA00022692"/>
    </source>
</evidence>
<feature type="transmembrane region" description="Helical" evidence="7">
    <location>
        <begin position="192"/>
        <end position="213"/>
    </location>
</feature>
<feature type="transmembrane region" description="Helical" evidence="7">
    <location>
        <begin position="260"/>
        <end position="276"/>
    </location>
</feature>
<evidence type="ECO:0000256" key="2">
    <source>
        <dbReference type="ARBA" id="ARBA00022475"/>
    </source>
</evidence>
<dbReference type="EMBL" id="QDDR01000003">
    <property type="protein sequence ID" value="PVE48232.1"/>
    <property type="molecule type" value="Genomic_DNA"/>
</dbReference>
<feature type="transmembrane region" description="Helical" evidence="7">
    <location>
        <begin position="375"/>
        <end position="400"/>
    </location>
</feature>
<keyword evidence="7" id="KW-0813">Transport</keyword>
<evidence type="ECO:0000313" key="9">
    <source>
        <dbReference type="EMBL" id="PVE48232.1"/>
    </source>
</evidence>
<dbReference type="Proteomes" id="UP000244810">
    <property type="component" value="Unassembled WGS sequence"/>
</dbReference>
<comment type="subcellular location">
    <subcellularLocation>
        <location evidence="1 7">Cell inner membrane</location>
        <topology evidence="1 7">Multi-pass membrane protein</topology>
    </subcellularLocation>
</comment>
<dbReference type="PANTHER" id="PTHR33362">
    <property type="entry name" value="SIALIC ACID TRAP TRANSPORTER PERMEASE PROTEIN SIAT-RELATED"/>
    <property type="match status" value="1"/>
</dbReference>
<evidence type="ECO:0000259" key="8">
    <source>
        <dbReference type="Pfam" id="PF06808"/>
    </source>
</evidence>
<feature type="transmembrane region" description="Helical" evidence="7">
    <location>
        <begin position="412"/>
        <end position="441"/>
    </location>
</feature>
<gene>
    <name evidence="9" type="ORF">DDE23_08910</name>
</gene>
<dbReference type="GO" id="GO:0005886">
    <property type="term" value="C:plasma membrane"/>
    <property type="evidence" value="ECO:0007669"/>
    <property type="project" value="UniProtKB-SubCell"/>
</dbReference>
<dbReference type="InterPro" id="IPR010656">
    <property type="entry name" value="DctM"/>
</dbReference>
<evidence type="ECO:0000256" key="7">
    <source>
        <dbReference type="RuleBase" id="RU369079"/>
    </source>
</evidence>
<feature type="domain" description="TRAP C4-dicarboxylate transport system permease DctM subunit" evidence="8">
    <location>
        <begin position="11"/>
        <end position="435"/>
    </location>
</feature>
<dbReference type="NCBIfam" id="TIGR00786">
    <property type="entry name" value="dctM"/>
    <property type="match status" value="1"/>
</dbReference>
<accession>A0A2T7UU83</accession>
<feature type="transmembrane region" description="Helical" evidence="7">
    <location>
        <begin position="153"/>
        <end position="180"/>
    </location>
</feature>
<comment type="subunit">
    <text evidence="7">The complex comprises the extracytoplasmic solute receptor protein and the two transmembrane proteins.</text>
</comment>
<evidence type="ECO:0000256" key="1">
    <source>
        <dbReference type="ARBA" id="ARBA00004429"/>
    </source>
</evidence>
<dbReference type="PIRSF" id="PIRSF006066">
    <property type="entry name" value="HI0050"/>
    <property type="match status" value="1"/>
</dbReference>